<organism evidence="1 2">
    <name type="scientific">Fodinibius salinus</name>
    <dbReference type="NCBI Taxonomy" id="860790"/>
    <lineage>
        <taxon>Bacteria</taxon>
        <taxon>Pseudomonadati</taxon>
        <taxon>Balneolota</taxon>
        <taxon>Balneolia</taxon>
        <taxon>Balneolales</taxon>
        <taxon>Balneolaceae</taxon>
        <taxon>Fodinibius</taxon>
    </lineage>
</organism>
<comment type="caution">
    <text evidence="1">The sequence shown here is derived from an EMBL/GenBank/DDBJ whole genome shotgun (WGS) entry which is preliminary data.</text>
</comment>
<evidence type="ECO:0000313" key="2">
    <source>
        <dbReference type="Proteomes" id="UP000324595"/>
    </source>
</evidence>
<evidence type="ECO:0000313" key="1">
    <source>
        <dbReference type="EMBL" id="TYP93384.1"/>
    </source>
</evidence>
<reference evidence="1 2" key="1">
    <citation type="submission" date="2019-07" db="EMBL/GenBank/DDBJ databases">
        <title>Genomic Encyclopedia of Archaeal and Bacterial Type Strains, Phase II (KMG-II): from individual species to whole genera.</title>
        <authorList>
            <person name="Goeker M."/>
        </authorList>
    </citation>
    <scope>NUCLEOTIDE SEQUENCE [LARGE SCALE GENOMIC DNA]</scope>
    <source>
        <strain evidence="1 2">DSM 21935</strain>
    </source>
</reference>
<dbReference type="OrthoDB" id="1521843at2"/>
<dbReference type="Proteomes" id="UP000324595">
    <property type="component" value="Unassembled WGS sequence"/>
</dbReference>
<keyword evidence="2" id="KW-1185">Reference proteome</keyword>
<dbReference type="AlphaFoldDB" id="A0A5D3YHK8"/>
<accession>A0A5D3YHK8</accession>
<dbReference type="RefSeq" id="WP_148898457.1">
    <property type="nucleotide sequence ID" value="NZ_VNHY01000002.1"/>
</dbReference>
<name>A0A5D3YHK8_9BACT</name>
<protein>
    <submittedName>
        <fullName evidence="1">Uncharacterized protein</fullName>
    </submittedName>
</protein>
<proteinExistence type="predicted"/>
<gene>
    <name evidence="1" type="ORF">LX73_1087</name>
</gene>
<dbReference type="EMBL" id="VNHY01000002">
    <property type="protein sequence ID" value="TYP93384.1"/>
    <property type="molecule type" value="Genomic_DNA"/>
</dbReference>
<sequence length="924" mass="102666">MGNKGGYSIIKNIHLAWFFGLILVFSHVGVEAENIDEPQVRHQQPTVIERGALTTLSFSTPGIRPNDVQEAYLFYRGSNEIAYRQKKATLEGSNFVIPVSIADKQAQGLEYYFKIQLQNGKTVTYPRQAAESPVSVRLVETHKTDRERRVQETGIDYTILSPEPGATISKSDVVVALTLFYNSSEIDTANTSFQMLVDGEDVTGQANASDYFYTYSPDGLSAGDHTAEFNLLKTDTTLTIAQWSFSVLDPETAVHQAGQQNESWKPKGNIEVAARTQDVGGISNDALSGNVQLSGQRGDISYSLYGRLTSQEDLRLQPQNRYSANIYVGDWLEFEAGHVYPTLNSLTIAGQRMQGLNVGLHAWHDAVNLRVIYGKLRRGIDNIYQNVSEEPEVFGQDTLANSYVLRTQGGGSGTYKRNIAGTRLGFERGDSFEFGLNFLKVQDDTNSINEIDGFNSLMNQNPQLIQNLSSSKQQQLSQNPDLLSVEGNPRPKGNFVAASDLEMRFDDSRIMLQADAGISLLNNDISRGPLDKETAGQLGFSLDNSTKNLLDRLSWLIIINQNMNTLPFNFENNGTETTSDIVFPTSNVAFQSKLGLKYFDNNLSVRYRWVGPGYNSLANRTIRGDIAGVTISDQIQLMGNRIYLTVGYEHLQDNVSNTKRATTTTNTQRLNVSWYPISQDLPQVSVGFLHRGRDNNVSLLNPFVPNNLQKKALQNFDITGTDTVIAPTPQSADTYQLNTSISQEFSLWGITHNSSLSYSYTKTNDQVSAFGGTLSNSLSMQIINRFQNKPYQTSLSINWNSTESGSGLSNIDIWGFQLGGSMFFWDNTLSLDASLAFTKNTMETNSLDPADNGTPQESRDDYYVLDTASMSESNAYIINIGGQYNITDRQSVRLNGRYSNVANPLSRAGIPNDYLLQARYIFNF</sequence>